<comment type="caution">
    <text evidence="1">The sequence shown here is derived from an EMBL/GenBank/DDBJ whole genome shotgun (WGS) entry which is preliminary data.</text>
</comment>
<protein>
    <submittedName>
        <fullName evidence="1">Uncharacterized protein</fullName>
    </submittedName>
</protein>
<sequence>MFLNTITTYEFVFCNAGSKRESIEVICPDQSDFTNQWLRPLSRESSRDPWLIFVKRRAKRKPDRDLVSDKVRLEWVGLVVRRRALRIGVLHMYV</sequence>
<evidence type="ECO:0000313" key="2">
    <source>
        <dbReference type="Proteomes" id="UP001066276"/>
    </source>
</evidence>
<evidence type="ECO:0000313" key="1">
    <source>
        <dbReference type="EMBL" id="KAJ1131238.1"/>
    </source>
</evidence>
<dbReference type="EMBL" id="JANPWB010000011">
    <property type="protein sequence ID" value="KAJ1131238.1"/>
    <property type="molecule type" value="Genomic_DNA"/>
</dbReference>
<proteinExistence type="predicted"/>
<dbReference type="AlphaFoldDB" id="A0AAV7PXL0"/>
<name>A0AAV7PXL0_PLEWA</name>
<accession>A0AAV7PXL0</accession>
<gene>
    <name evidence="1" type="ORF">NDU88_009577</name>
</gene>
<organism evidence="1 2">
    <name type="scientific">Pleurodeles waltl</name>
    <name type="common">Iberian ribbed newt</name>
    <dbReference type="NCBI Taxonomy" id="8319"/>
    <lineage>
        <taxon>Eukaryota</taxon>
        <taxon>Metazoa</taxon>
        <taxon>Chordata</taxon>
        <taxon>Craniata</taxon>
        <taxon>Vertebrata</taxon>
        <taxon>Euteleostomi</taxon>
        <taxon>Amphibia</taxon>
        <taxon>Batrachia</taxon>
        <taxon>Caudata</taxon>
        <taxon>Salamandroidea</taxon>
        <taxon>Salamandridae</taxon>
        <taxon>Pleurodelinae</taxon>
        <taxon>Pleurodeles</taxon>
    </lineage>
</organism>
<dbReference type="Proteomes" id="UP001066276">
    <property type="component" value="Chromosome 7"/>
</dbReference>
<keyword evidence="2" id="KW-1185">Reference proteome</keyword>
<reference evidence="1" key="1">
    <citation type="journal article" date="2022" name="bioRxiv">
        <title>Sequencing and chromosome-scale assembly of the giantPleurodeles waltlgenome.</title>
        <authorList>
            <person name="Brown T."/>
            <person name="Elewa A."/>
            <person name="Iarovenko S."/>
            <person name="Subramanian E."/>
            <person name="Araus A.J."/>
            <person name="Petzold A."/>
            <person name="Susuki M."/>
            <person name="Suzuki K.-i.T."/>
            <person name="Hayashi T."/>
            <person name="Toyoda A."/>
            <person name="Oliveira C."/>
            <person name="Osipova E."/>
            <person name="Leigh N.D."/>
            <person name="Simon A."/>
            <person name="Yun M.H."/>
        </authorList>
    </citation>
    <scope>NUCLEOTIDE SEQUENCE</scope>
    <source>
        <strain evidence="1">20211129_DDA</strain>
        <tissue evidence="1">Liver</tissue>
    </source>
</reference>